<dbReference type="OrthoDB" id="378018at2157"/>
<sequence>MWWSDWRKRRGGSMLGSRIIIGCILFILAFIGCILLILGGLGERKKRLDFLLYGAIGGVLLAIGFFFVEGDVGAFAFLIISFIFLNKIGKLNMEWLAKSSIILAYIFALTMIILNRILIGILALIVATLLIKESKTSV</sequence>
<name>A0A328PBI2_9EURY</name>
<dbReference type="AlphaFoldDB" id="A0A328PBI2"/>
<evidence type="ECO:0000256" key="1">
    <source>
        <dbReference type="SAM" id="Phobius"/>
    </source>
</evidence>
<evidence type="ECO:0000313" key="2">
    <source>
        <dbReference type="EMBL" id="RAO78443.1"/>
    </source>
</evidence>
<dbReference type="EMBL" id="QLOE01000019">
    <property type="protein sequence ID" value="RAO78443.1"/>
    <property type="molecule type" value="Genomic_DNA"/>
</dbReference>
<keyword evidence="1" id="KW-0472">Membrane</keyword>
<feature type="transmembrane region" description="Helical" evidence="1">
    <location>
        <begin position="50"/>
        <end position="67"/>
    </location>
</feature>
<evidence type="ECO:0000313" key="3">
    <source>
        <dbReference type="Proteomes" id="UP000249782"/>
    </source>
</evidence>
<keyword evidence="3" id="KW-1185">Reference proteome</keyword>
<accession>A0A328PBI2</accession>
<comment type="caution">
    <text evidence="2">The sequence shown here is derived from an EMBL/GenBank/DDBJ whole genome shotgun (WGS) entry which is preliminary data.</text>
</comment>
<protein>
    <submittedName>
        <fullName evidence="2">Uncharacterized protein</fullName>
    </submittedName>
</protein>
<reference evidence="2 3" key="1">
    <citation type="submission" date="2018-06" db="EMBL/GenBank/DDBJ databases">
        <title>Draft genome sequence of hyperthermophilic methanogen Methanothermobacter tenebrarum sp. MCM-B 1447.</title>
        <authorList>
            <person name="Pore S.D."/>
            <person name="Dagar S."/>
            <person name="Dhakephalkar P.K."/>
        </authorList>
    </citation>
    <scope>NUCLEOTIDE SEQUENCE [LARGE SCALE GENOMIC DNA]</scope>
    <source>
        <strain evidence="2 3">MCM B 1447</strain>
    </source>
</reference>
<dbReference type="Proteomes" id="UP000249782">
    <property type="component" value="Unassembled WGS sequence"/>
</dbReference>
<keyword evidence="1" id="KW-1133">Transmembrane helix</keyword>
<gene>
    <name evidence="2" type="ORF">DPC56_08065</name>
</gene>
<feature type="transmembrane region" description="Helical" evidence="1">
    <location>
        <begin position="15"/>
        <end position="38"/>
    </location>
</feature>
<dbReference type="PROSITE" id="PS51257">
    <property type="entry name" value="PROKAR_LIPOPROTEIN"/>
    <property type="match status" value="1"/>
</dbReference>
<proteinExistence type="predicted"/>
<keyword evidence="1" id="KW-0812">Transmembrane</keyword>
<feature type="transmembrane region" description="Helical" evidence="1">
    <location>
        <begin position="73"/>
        <end position="89"/>
    </location>
</feature>
<organism evidence="2 3">
    <name type="scientific">Methanothermobacter tenebrarum</name>
    <dbReference type="NCBI Taxonomy" id="680118"/>
    <lineage>
        <taxon>Archaea</taxon>
        <taxon>Methanobacteriati</taxon>
        <taxon>Methanobacteriota</taxon>
        <taxon>Methanomada group</taxon>
        <taxon>Methanobacteria</taxon>
        <taxon>Methanobacteriales</taxon>
        <taxon>Methanobacteriaceae</taxon>
        <taxon>Methanothermobacter</taxon>
    </lineage>
</organism>
<feature type="transmembrane region" description="Helical" evidence="1">
    <location>
        <begin position="101"/>
        <end position="131"/>
    </location>
</feature>